<evidence type="ECO:0000256" key="8">
    <source>
        <dbReference type="RuleBase" id="RU004135"/>
    </source>
</evidence>
<evidence type="ECO:0000256" key="4">
    <source>
        <dbReference type="ARBA" id="ARBA00022984"/>
    </source>
</evidence>
<dbReference type="GO" id="GO:0051301">
    <property type="term" value="P:cell division"/>
    <property type="evidence" value="ECO:0007669"/>
    <property type="project" value="UniProtKB-KW"/>
</dbReference>
<dbReference type="GO" id="GO:0005524">
    <property type="term" value="F:ATP binding"/>
    <property type="evidence" value="ECO:0007669"/>
    <property type="project" value="UniProtKB-UniRule"/>
</dbReference>
<dbReference type="GO" id="GO:0005737">
    <property type="term" value="C:cytoplasm"/>
    <property type="evidence" value="ECO:0007669"/>
    <property type="project" value="UniProtKB-SubCell"/>
</dbReference>
<dbReference type="PANTHER" id="PTHR23135:SF4">
    <property type="entry name" value="UDP-N-ACETYLMURAMOYL-L-ALANYL-D-GLUTAMATE--2,6-DIAMINOPIMELATE LIGASE MURE HOMOLOG, CHLOROPLASTIC"/>
    <property type="match status" value="1"/>
</dbReference>
<sequence>MKLSKLLYALQEGNLKYESYGPVNKEILDLTNDSRNVKKASLFVAIKGLHSDGHNFIDQTISLGVSCVVGEQRPKREWGTKITYIKVNNSRQALGLIASAWYGYPSRKLKVIGVTGTDGKTTTANLIHYLLTKTGSKAGLVSTIGAKIGDKEYETGPHVTNPDPIPLQELLKKMVNQKCEYAVIEITSHGLDQERVAGVSIDSAVLTNISHEHLDYHKTRSNYRNAKAKLFKLVKRAAVLNKDDESYEFIMNVVPAKAKLITYGVLEKNADIFAQNIRENSGGTVFELVDGVDSFTLKTKLLGDYNVSNILAAIAIVRQYRVDISDIDKVLYSFKAPIGRMEKITGTDFEIYVDFAHTPNSLEKVLGELRKKLDQKKSGKLISVFGCAGERDKMKRSLMGEISAKYADVSIFTAEDPRSEDVSKIILEMVKGARKTSAKEIEFKYYDDSNHRSEKKHIYIKVPERGEAIGFAIQRLAKKDDILVICGKGHEKSMAYDNLEHAWSDQEAIAEAMRLDDNMTAIVLAGGKGTRMNSGLPKVLHKIAGRPMLSYTLNTLRKAGFGKLILVVGYKSNKVIKTIGPTATYAYQPKQLGTGDAFAKGLKCLPAKLKEVVVLNGDDSAFYSPQTISDIVQRHKKSDAKITFVSLTKQDPFGLGRVIRDKNRKALGIVEEKNASSSEKKIKEVNIGFYVFNSEWARKNVEKIQKSPVGEYYIVDLIKMAIKQGQRVEVYELKNKDEWVGVNTLGQLEEADKKMRKIISSSFKNSAN</sequence>
<keyword evidence="7" id="KW-0067">ATP-binding</keyword>
<dbReference type="GO" id="GO:0016881">
    <property type="term" value="F:acid-amino acid ligase activity"/>
    <property type="evidence" value="ECO:0007669"/>
    <property type="project" value="UniProtKB-UniRule"/>
</dbReference>
<evidence type="ECO:0000259" key="10">
    <source>
        <dbReference type="Pfam" id="PF01225"/>
    </source>
</evidence>
<dbReference type="SUPFAM" id="SSF53244">
    <property type="entry name" value="MurD-like peptide ligases, peptide-binding domain"/>
    <property type="match status" value="1"/>
</dbReference>
<keyword evidence="7" id="KW-0547">Nucleotide-binding</keyword>
<dbReference type="InterPro" id="IPR036615">
    <property type="entry name" value="Mur_ligase_C_dom_sf"/>
</dbReference>
<organism evidence="13 14">
    <name type="scientific">Candidatus Woesebacteria bacterium RIFCSPHIGHO2_01_FULL_38_26b</name>
    <dbReference type="NCBI Taxonomy" id="1802491"/>
    <lineage>
        <taxon>Bacteria</taxon>
        <taxon>Candidatus Woeseibacteriota</taxon>
    </lineage>
</organism>
<dbReference type="InterPro" id="IPR005761">
    <property type="entry name" value="UDP-N-AcMur-Glu-dNH2Pim_ligase"/>
</dbReference>
<comment type="PTM">
    <text evidence="7">Carboxylation is probably crucial for Mg(2+) binding and, consequently, for the gamma-phosphate positioning of ATP.</text>
</comment>
<feature type="binding site" evidence="7">
    <location>
        <position position="34"/>
    </location>
    <ligand>
        <name>UDP-N-acetyl-alpha-D-muramoyl-L-alanyl-D-glutamate</name>
        <dbReference type="ChEBI" id="CHEBI:83900"/>
    </ligand>
</feature>
<evidence type="ECO:0000256" key="1">
    <source>
        <dbReference type="ARBA" id="ARBA00005898"/>
    </source>
</evidence>
<dbReference type="InterPro" id="IPR029044">
    <property type="entry name" value="Nucleotide-diphossugar_trans"/>
</dbReference>
<name>A0A1F7XXM7_9BACT</name>
<dbReference type="Gene3D" id="3.90.550.10">
    <property type="entry name" value="Spore Coat Polysaccharide Biosynthesis Protein SpsA, Chain A"/>
    <property type="match status" value="1"/>
</dbReference>
<dbReference type="SUPFAM" id="SSF53623">
    <property type="entry name" value="MurD-like peptide ligases, catalytic domain"/>
    <property type="match status" value="1"/>
</dbReference>
<dbReference type="InterPro" id="IPR000713">
    <property type="entry name" value="Mur_ligase_N"/>
</dbReference>
<feature type="binding site" evidence="7">
    <location>
        <position position="187"/>
    </location>
    <ligand>
        <name>UDP-N-acetyl-alpha-D-muramoyl-L-alanyl-D-glutamate</name>
        <dbReference type="ChEBI" id="CHEBI:83900"/>
    </ligand>
</feature>
<dbReference type="NCBIfam" id="NF001126">
    <property type="entry name" value="PRK00139.1-4"/>
    <property type="match status" value="1"/>
</dbReference>
<dbReference type="SUPFAM" id="SSF63418">
    <property type="entry name" value="MurE/MurF N-terminal domain"/>
    <property type="match status" value="1"/>
</dbReference>
<feature type="domain" description="Nucleotidyl transferase" evidence="9">
    <location>
        <begin position="521"/>
        <end position="755"/>
    </location>
</feature>
<dbReference type="Pfam" id="PF08245">
    <property type="entry name" value="Mur_ligase_M"/>
    <property type="match status" value="1"/>
</dbReference>
<comment type="cofactor">
    <cofactor evidence="7">
        <name>Mg(2+)</name>
        <dbReference type="ChEBI" id="CHEBI:18420"/>
    </cofactor>
</comment>
<dbReference type="InterPro" id="IPR036565">
    <property type="entry name" value="Mur-like_cat_sf"/>
</dbReference>
<comment type="subcellular location">
    <subcellularLocation>
        <location evidence="7 8">Cytoplasm</location>
    </subcellularLocation>
</comment>
<keyword evidence="7" id="KW-0963">Cytoplasm</keyword>
<keyword evidence="4 7" id="KW-0573">Peptidoglycan synthesis</keyword>
<dbReference type="Gene3D" id="3.40.1190.10">
    <property type="entry name" value="Mur-like, catalytic domain"/>
    <property type="match status" value="1"/>
</dbReference>
<dbReference type="InterPro" id="IPR035911">
    <property type="entry name" value="MurE/MurF_N"/>
</dbReference>
<dbReference type="InterPro" id="IPR004101">
    <property type="entry name" value="Mur_ligase_C"/>
</dbReference>
<comment type="caution">
    <text evidence="13">The sequence shown here is derived from an EMBL/GenBank/DDBJ whole genome shotgun (WGS) entry which is preliminary data.</text>
</comment>
<dbReference type="Pfam" id="PF00483">
    <property type="entry name" value="NTP_transferase"/>
    <property type="match status" value="1"/>
</dbReference>
<evidence type="ECO:0000313" key="13">
    <source>
        <dbReference type="EMBL" id="OGM19710.1"/>
    </source>
</evidence>
<evidence type="ECO:0000256" key="7">
    <source>
        <dbReference type="HAMAP-Rule" id="MF_00208"/>
    </source>
</evidence>
<keyword evidence="3 7" id="KW-0133">Cell shape</keyword>
<dbReference type="SUPFAM" id="SSF53448">
    <property type="entry name" value="Nucleotide-diphospho-sugar transferases"/>
    <property type="match status" value="1"/>
</dbReference>
<dbReference type="Pfam" id="PF02875">
    <property type="entry name" value="Mur_ligase_C"/>
    <property type="match status" value="1"/>
</dbReference>
<feature type="binding site" evidence="7">
    <location>
        <position position="193"/>
    </location>
    <ligand>
        <name>UDP-N-acetyl-alpha-D-muramoyl-L-alanyl-D-glutamate</name>
        <dbReference type="ChEBI" id="CHEBI:83900"/>
    </ligand>
</feature>
<gene>
    <name evidence="7" type="primary">murE</name>
    <name evidence="13" type="ORF">A2771_00330</name>
</gene>
<keyword evidence="7" id="KW-0436">Ligase</keyword>
<dbReference type="HAMAP" id="MF_00208">
    <property type="entry name" value="MurE"/>
    <property type="match status" value="1"/>
</dbReference>
<evidence type="ECO:0000259" key="12">
    <source>
        <dbReference type="Pfam" id="PF08245"/>
    </source>
</evidence>
<dbReference type="GO" id="GO:0009252">
    <property type="term" value="P:peptidoglycan biosynthetic process"/>
    <property type="evidence" value="ECO:0007669"/>
    <property type="project" value="UniProtKB-UniRule"/>
</dbReference>
<protein>
    <recommendedName>
        <fullName evidence="7">UDP-N-acetylmuramyl-tripeptide synthetase</fullName>
        <ecNumber evidence="7">6.3.2.-</ecNumber>
    </recommendedName>
    <alternativeName>
        <fullName evidence="7">UDP-MurNAc-tripeptide synthetase</fullName>
    </alternativeName>
</protein>
<dbReference type="GO" id="GO:0008360">
    <property type="term" value="P:regulation of cell shape"/>
    <property type="evidence" value="ECO:0007669"/>
    <property type="project" value="UniProtKB-KW"/>
</dbReference>
<accession>A0A1F7XXM7</accession>
<comment type="pathway">
    <text evidence="7 8">Cell wall biogenesis; peptidoglycan biosynthesis.</text>
</comment>
<feature type="domain" description="Mur ligase C-terminal" evidence="11">
    <location>
        <begin position="339"/>
        <end position="489"/>
    </location>
</feature>
<keyword evidence="7" id="KW-0460">Magnesium</keyword>
<feature type="modified residue" description="N6-carboxylysine" evidence="7">
    <location>
        <position position="227"/>
    </location>
</feature>
<dbReference type="NCBIfam" id="TIGR01085">
    <property type="entry name" value="murE"/>
    <property type="match status" value="1"/>
</dbReference>
<dbReference type="PANTHER" id="PTHR23135">
    <property type="entry name" value="MUR LIGASE FAMILY MEMBER"/>
    <property type="match status" value="1"/>
</dbReference>
<comment type="caution">
    <text evidence="7">Lacks conserved residue(s) required for the propagation of feature annotation.</text>
</comment>
<evidence type="ECO:0000256" key="2">
    <source>
        <dbReference type="ARBA" id="ARBA00022618"/>
    </source>
</evidence>
<evidence type="ECO:0000256" key="3">
    <source>
        <dbReference type="ARBA" id="ARBA00022960"/>
    </source>
</evidence>
<dbReference type="AlphaFoldDB" id="A0A1F7XXM7"/>
<dbReference type="Gene3D" id="3.90.190.20">
    <property type="entry name" value="Mur ligase, C-terminal domain"/>
    <property type="match status" value="1"/>
</dbReference>
<keyword evidence="2 7" id="KW-0132">Cell division</keyword>
<comment type="similarity">
    <text evidence="1 7">Belongs to the MurCDEF family. MurE subfamily.</text>
</comment>
<dbReference type="InterPro" id="IPR013221">
    <property type="entry name" value="Mur_ligase_cen"/>
</dbReference>
<evidence type="ECO:0000256" key="5">
    <source>
        <dbReference type="ARBA" id="ARBA00023306"/>
    </source>
</evidence>
<dbReference type="EMBL" id="MGGD01000059">
    <property type="protein sequence ID" value="OGM19710.1"/>
    <property type="molecule type" value="Genomic_DNA"/>
</dbReference>
<dbReference type="CDD" id="cd02540">
    <property type="entry name" value="GT2_GlmU_N_bac"/>
    <property type="match status" value="1"/>
</dbReference>
<feature type="domain" description="Mur ligase N-terminal catalytic" evidence="10">
    <location>
        <begin position="30"/>
        <end position="102"/>
    </location>
</feature>
<dbReference type="EC" id="6.3.2.-" evidence="7"/>
<dbReference type="Gene3D" id="3.40.1390.10">
    <property type="entry name" value="MurE/MurF, N-terminal domain"/>
    <property type="match status" value="1"/>
</dbReference>
<dbReference type="Pfam" id="PF01225">
    <property type="entry name" value="Mur_ligase"/>
    <property type="match status" value="1"/>
</dbReference>
<proteinExistence type="inferred from homology"/>
<evidence type="ECO:0000313" key="14">
    <source>
        <dbReference type="Proteomes" id="UP000176741"/>
    </source>
</evidence>
<feature type="domain" description="Mur ligase central" evidence="12">
    <location>
        <begin position="114"/>
        <end position="316"/>
    </location>
</feature>
<feature type="binding site" evidence="7">
    <location>
        <position position="195"/>
    </location>
    <ligand>
        <name>UDP-N-acetyl-alpha-D-muramoyl-L-alanyl-D-glutamate</name>
        <dbReference type="ChEBI" id="CHEBI:83900"/>
    </ligand>
</feature>
<dbReference type="Proteomes" id="UP000176741">
    <property type="component" value="Unassembled WGS sequence"/>
</dbReference>
<dbReference type="GO" id="GO:0000287">
    <property type="term" value="F:magnesium ion binding"/>
    <property type="evidence" value="ECO:0007669"/>
    <property type="project" value="UniProtKB-UniRule"/>
</dbReference>
<dbReference type="InterPro" id="IPR005835">
    <property type="entry name" value="NTP_transferase_dom"/>
</dbReference>
<dbReference type="UniPathway" id="UPA00219"/>
<reference evidence="13 14" key="1">
    <citation type="journal article" date="2016" name="Nat. Commun.">
        <title>Thousands of microbial genomes shed light on interconnected biogeochemical processes in an aquifer system.</title>
        <authorList>
            <person name="Anantharaman K."/>
            <person name="Brown C.T."/>
            <person name="Hug L.A."/>
            <person name="Sharon I."/>
            <person name="Castelle C.J."/>
            <person name="Probst A.J."/>
            <person name="Thomas B.C."/>
            <person name="Singh A."/>
            <person name="Wilkins M.J."/>
            <person name="Karaoz U."/>
            <person name="Brodie E.L."/>
            <person name="Williams K.H."/>
            <person name="Hubbard S.S."/>
            <person name="Banfield J.F."/>
        </authorList>
    </citation>
    <scope>NUCLEOTIDE SEQUENCE [LARGE SCALE GENOMIC DNA]</scope>
</reference>
<evidence type="ECO:0000259" key="9">
    <source>
        <dbReference type="Pfam" id="PF00483"/>
    </source>
</evidence>
<keyword evidence="5 7" id="KW-0131">Cell cycle</keyword>
<keyword evidence="6 7" id="KW-0961">Cell wall biogenesis/degradation</keyword>
<evidence type="ECO:0000259" key="11">
    <source>
        <dbReference type="Pfam" id="PF02875"/>
    </source>
</evidence>
<comment type="function">
    <text evidence="7">Catalyzes the addition of an amino acid to the nucleotide precursor UDP-N-acetylmuramoyl-L-alanyl-D-glutamate (UMAG) in the biosynthesis of bacterial cell-wall peptidoglycan.</text>
</comment>
<feature type="binding site" evidence="7">
    <location>
        <begin position="116"/>
        <end position="122"/>
    </location>
    <ligand>
        <name>ATP</name>
        <dbReference type="ChEBI" id="CHEBI:30616"/>
    </ligand>
</feature>
<dbReference type="GO" id="GO:0071555">
    <property type="term" value="P:cell wall organization"/>
    <property type="evidence" value="ECO:0007669"/>
    <property type="project" value="UniProtKB-KW"/>
</dbReference>
<evidence type="ECO:0000256" key="6">
    <source>
        <dbReference type="ARBA" id="ARBA00023316"/>
    </source>
</evidence>